<accession>A0A0P9UCJ4</accession>
<dbReference type="AlphaFoldDB" id="A0A0P9UCJ4"/>
<organism evidence="1 2">
    <name type="scientific">Pseudomonas syringae pv. delphinii</name>
    <dbReference type="NCBI Taxonomy" id="192088"/>
    <lineage>
        <taxon>Bacteria</taxon>
        <taxon>Pseudomonadati</taxon>
        <taxon>Pseudomonadota</taxon>
        <taxon>Gammaproteobacteria</taxon>
        <taxon>Pseudomonadales</taxon>
        <taxon>Pseudomonadaceae</taxon>
        <taxon>Pseudomonas</taxon>
    </lineage>
</organism>
<dbReference type="Proteomes" id="UP000267908">
    <property type="component" value="Unassembled WGS sequence"/>
</dbReference>
<protein>
    <recommendedName>
        <fullName evidence="3">CD-NTase associated protein 4-like DNA endonuclease domain-containing protein</fullName>
    </recommendedName>
</protein>
<dbReference type="EMBL" id="RBQG01000160">
    <property type="protein sequence ID" value="RMP13042.1"/>
    <property type="molecule type" value="Genomic_DNA"/>
</dbReference>
<evidence type="ECO:0000313" key="2">
    <source>
        <dbReference type="Proteomes" id="UP000267908"/>
    </source>
</evidence>
<sequence length="389" mass="45065">MDKLPDKLPFDATKLFEALTYQLVVALEYCHKLKKGKRLWVEVFGDVTLEDDAQIEVKLYADALRDGHQNIWNTLNNWLNKAFDHTAYQSLILVTNQEYSPKSTLTDWNSCDAAEKHALLTAIYDGAEQRFAASKAKEPSETLELLRSVMAPALKDDLLEVLERAVFITGSPSLKAKLDSYEVDQLRVVRESKRQSYIDDILGFIGSTRYIDNGWEITCEEFTAKTVELTKRYMKHSSIFPEVDADALKQAIVLEEIFDRPFVQKIHEIDGESRVRQAALQMLIAGEVIDELYRDNLASDFDIKRYQKNHLDRHLDGRLSAMIDCMDEKCPIQLKRQSLKFFFRQHAAEVVQLNTFEDTTTDFRNGIYHMLADVRADDEEAEFYWRLWP</sequence>
<comment type="caution">
    <text evidence="1">The sequence shown here is derived from an EMBL/GenBank/DDBJ whole genome shotgun (WGS) entry which is preliminary data.</text>
</comment>
<evidence type="ECO:0008006" key="3">
    <source>
        <dbReference type="Google" id="ProtNLM"/>
    </source>
</evidence>
<reference evidence="1 2" key="1">
    <citation type="submission" date="2018-08" db="EMBL/GenBank/DDBJ databases">
        <title>Recombination of ecologically and evolutionarily significant loci maintains genetic cohesion in the Pseudomonas syringae species complex.</title>
        <authorList>
            <person name="Dillon M."/>
            <person name="Thakur S."/>
            <person name="Almeida R.N.D."/>
            <person name="Weir B.S."/>
            <person name="Guttman D.S."/>
        </authorList>
    </citation>
    <scope>NUCLEOTIDE SEQUENCE [LARGE SCALE GENOMIC DNA]</scope>
    <source>
        <strain evidence="1 2">ICMP 4330</strain>
    </source>
</reference>
<gene>
    <name evidence="1" type="ORF">ALQ28_01925</name>
</gene>
<proteinExistence type="predicted"/>
<name>A0A0P9UCJ4_9PSED</name>
<evidence type="ECO:0000313" key="1">
    <source>
        <dbReference type="EMBL" id="RMP13042.1"/>
    </source>
</evidence>
<dbReference type="RefSeq" id="WP_057435586.1">
    <property type="nucleotide sequence ID" value="NZ_LJQH01000118.1"/>
</dbReference>